<evidence type="ECO:0000313" key="4">
    <source>
        <dbReference type="Proteomes" id="UP001479436"/>
    </source>
</evidence>
<dbReference type="InterPro" id="IPR056146">
    <property type="entry name" value="DUF7729"/>
</dbReference>
<dbReference type="Proteomes" id="UP001479436">
    <property type="component" value="Unassembled WGS sequence"/>
</dbReference>
<feature type="domain" description="DUF7729" evidence="2">
    <location>
        <begin position="51"/>
        <end position="191"/>
    </location>
</feature>
<evidence type="ECO:0000259" key="2">
    <source>
        <dbReference type="Pfam" id="PF24855"/>
    </source>
</evidence>
<accession>A0ABR2VT50</accession>
<proteinExistence type="predicted"/>
<feature type="chain" id="PRO_5045243726" description="DUF7729 domain-containing protein" evidence="1">
    <location>
        <begin position="20"/>
        <end position="213"/>
    </location>
</feature>
<keyword evidence="1" id="KW-0732">Signal</keyword>
<keyword evidence="4" id="KW-1185">Reference proteome</keyword>
<feature type="signal peptide" evidence="1">
    <location>
        <begin position="1"/>
        <end position="19"/>
    </location>
</feature>
<comment type="caution">
    <text evidence="3">The sequence shown here is derived from an EMBL/GenBank/DDBJ whole genome shotgun (WGS) entry which is preliminary data.</text>
</comment>
<sequence>MKASTLAVVITSSLSIVSAAPLNPMDTGNLPLPSFKCLQVGLAVKLTNQDQGCIPVAQVVPLLKQIQQNPSSSQQQISEAVNDVCTAPTCTPDFLSKLQTDIQNNCQGDDAQNPYVQAATAIIRNYLPARDMLCLKDTTQNNYCSAEQVQKYVQDHPLNDTSNVQPPAPTKELCSTDCGKGWLDLYNKYSPQYPDLQQCPYINQLPTVCQSSL</sequence>
<organism evidence="3 4">
    <name type="scientific">Basidiobolus ranarum</name>
    <dbReference type="NCBI Taxonomy" id="34480"/>
    <lineage>
        <taxon>Eukaryota</taxon>
        <taxon>Fungi</taxon>
        <taxon>Fungi incertae sedis</taxon>
        <taxon>Zoopagomycota</taxon>
        <taxon>Entomophthoromycotina</taxon>
        <taxon>Basidiobolomycetes</taxon>
        <taxon>Basidiobolales</taxon>
        <taxon>Basidiobolaceae</taxon>
        <taxon>Basidiobolus</taxon>
    </lineage>
</organism>
<dbReference type="Pfam" id="PF24855">
    <property type="entry name" value="DUF7729"/>
    <property type="match status" value="1"/>
</dbReference>
<evidence type="ECO:0000313" key="3">
    <source>
        <dbReference type="EMBL" id="KAK9701107.1"/>
    </source>
</evidence>
<dbReference type="EMBL" id="JASJQH010007847">
    <property type="protein sequence ID" value="KAK9701107.1"/>
    <property type="molecule type" value="Genomic_DNA"/>
</dbReference>
<protein>
    <recommendedName>
        <fullName evidence="2">DUF7729 domain-containing protein</fullName>
    </recommendedName>
</protein>
<reference evidence="3 4" key="1">
    <citation type="submission" date="2023-04" db="EMBL/GenBank/DDBJ databases">
        <title>Genome of Basidiobolus ranarum AG-B5.</title>
        <authorList>
            <person name="Stajich J.E."/>
            <person name="Carter-House D."/>
            <person name="Gryganskyi A."/>
        </authorList>
    </citation>
    <scope>NUCLEOTIDE SEQUENCE [LARGE SCALE GENOMIC DNA]</scope>
    <source>
        <strain evidence="3 4">AG-B5</strain>
    </source>
</reference>
<evidence type="ECO:0000256" key="1">
    <source>
        <dbReference type="SAM" id="SignalP"/>
    </source>
</evidence>
<gene>
    <name evidence="3" type="ORF">K7432_011885</name>
</gene>
<name>A0ABR2VT50_9FUNG</name>